<dbReference type="PANTHER" id="PTHR38471">
    <property type="entry name" value="FOUR HELIX BUNDLE PROTEIN"/>
    <property type="match status" value="1"/>
</dbReference>
<sequence>MTTDNRKPKTDNREQKTDNREQTTMKSYKDLDIYNLAFAYSIEVHHASLKMPKFELYEQGSQVRRSSKSVKDTIVEGYGRRRYKQDFIKFLTYSHASLLECMGQLETIQELYNIAEVPELIDKYDKLGAKIFAFILYVENNWKS</sequence>
<dbReference type="Pfam" id="PF05635">
    <property type="entry name" value="23S_rRNA_IVP"/>
    <property type="match status" value="1"/>
</dbReference>
<dbReference type="InterPro" id="IPR036583">
    <property type="entry name" value="23S_rRNA_IVS_sf"/>
</dbReference>
<accession>A0A1M6GK02</accession>
<name>A0A1M6GK02_9FLAO</name>
<keyword evidence="3" id="KW-1185">Reference proteome</keyword>
<dbReference type="PANTHER" id="PTHR38471:SF2">
    <property type="entry name" value="FOUR HELIX BUNDLE PROTEIN"/>
    <property type="match status" value="1"/>
</dbReference>
<feature type="region of interest" description="Disordered" evidence="1">
    <location>
        <begin position="1"/>
        <end position="24"/>
    </location>
</feature>
<gene>
    <name evidence="2" type="ORF">SAMN04487908_109103</name>
</gene>
<organism evidence="2 3">
    <name type="scientific">Aequorivita viscosa</name>
    <dbReference type="NCBI Taxonomy" id="797419"/>
    <lineage>
        <taxon>Bacteria</taxon>
        <taxon>Pseudomonadati</taxon>
        <taxon>Bacteroidota</taxon>
        <taxon>Flavobacteriia</taxon>
        <taxon>Flavobacteriales</taxon>
        <taxon>Flavobacteriaceae</taxon>
        <taxon>Aequorivita</taxon>
    </lineage>
</organism>
<dbReference type="InterPro" id="IPR012657">
    <property type="entry name" value="23S_rRNA-intervening_sequence"/>
</dbReference>
<evidence type="ECO:0000256" key="1">
    <source>
        <dbReference type="SAM" id="MobiDB-lite"/>
    </source>
</evidence>
<evidence type="ECO:0000313" key="2">
    <source>
        <dbReference type="EMBL" id="SHJ10229.1"/>
    </source>
</evidence>
<evidence type="ECO:0000313" key="3">
    <source>
        <dbReference type="Proteomes" id="UP000184172"/>
    </source>
</evidence>
<protein>
    <submittedName>
        <fullName evidence="2">Four helix bundle protein</fullName>
    </submittedName>
</protein>
<dbReference type="SUPFAM" id="SSF158446">
    <property type="entry name" value="IVS-encoded protein-like"/>
    <property type="match status" value="1"/>
</dbReference>
<dbReference type="EMBL" id="FQYV01000009">
    <property type="protein sequence ID" value="SHJ10229.1"/>
    <property type="molecule type" value="Genomic_DNA"/>
</dbReference>
<dbReference type="NCBIfam" id="TIGR02436">
    <property type="entry name" value="four helix bundle protein"/>
    <property type="match status" value="1"/>
</dbReference>
<proteinExistence type="predicted"/>
<dbReference type="Proteomes" id="UP000184172">
    <property type="component" value="Unassembled WGS sequence"/>
</dbReference>
<dbReference type="Gene3D" id="1.20.1440.60">
    <property type="entry name" value="23S rRNA-intervening sequence"/>
    <property type="match status" value="1"/>
</dbReference>
<dbReference type="AlphaFoldDB" id="A0A1M6GK02"/>
<reference evidence="3" key="1">
    <citation type="submission" date="2016-11" db="EMBL/GenBank/DDBJ databases">
        <authorList>
            <person name="Varghese N."/>
            <person name="Submissions S."/>
        </authorList>
    </citation>
    <scope>NUCLEOTIDE SEQUENCE [LARGE SCALE GENOMIC DNA]</scope>
    <source>
        <strain evidence="3">DSM 26349</strain>
    </source>
</reference>
<dbReference type="STRING" id="797419.SAMN05216556_11110"/>